<dbReference type="FunFam" id="3.10.50.40:FF:000001">
    <property type="entry name" value="Trigger factor"/>
    <property type="match status" value="1"/>
</dbReference>
<dbReference type="Pfam" id="PF05697">
    <property type="entry name" value="Trigger_N"/>
    <property type="match status" value="1"/>
</dbReference>
<dbReference type="SUPFAM" id="SSF109998">
    <property type="entry name" value="Triger factor/SurA peptide-binding domain-like"/>
    <property type="match status" value="1"/>
</dbReference>
<comment type="domain">
    <text evidence="12">Consists of 3 domains; the N-terminus binds the ribosome, the middle domain has PPIase activity, while the C-terminus has intrinsic chaperone activity on its own.</text>
</comment>
<evidence type="ECO:0000256" key="8">
    <source>
        <dbReference type="ARBA" id="ARBA00023235"/>
    </source>
</evidence>
<dbReference type="InterPro" id="IPR008880">
    <property type="entry name" value="Trigger_fac_C"/>
</dbReference>
<evidence type="ECO:0000256" key="13">
    <source>
        <dbReference type="PROSITE-ProRule" id="PRU00277"/>
    </source>
</evidence>
<keyword evidence="8 12" id="KW-0413">Isomerase</keyword>
<dbReference type="PANTHER" id="PTHR30560">
    <property type="entry name" value="TRIGGER FACTOR CHAPERONE AND PEPTIDYL-PROLYL CIS/TRANS ISOMERASE"/>
    <property type="match status" value="1"/>
</dbReference>
<keyword evidence="5 12" id="KW-0132">Cell division</keyword>
<dbReference type="EC" id="5.2.1.8" evidence="3 12"/>
<dbReference type="GO" id="GO:0044183">
    <property type="term" value="F:protein folding chaperone"/>
    <property type="evidence" value="ECO:0007669"/>
    <property type="project" value="TreeGrafter"/>
</dbReference>
<evidence type="ECO:0000256" key="2">
    <source>
        <dbReference type="ARBA" id="ARBA00005464"/>
    </source>
</evidence>
<comment type="caution">
    <text evidence="16">The sequence shown here is derived from an EMBL/GenBank/DDBJ whole genome shotgun (WGS) entry which is preliminary data.</text>
</comment>
<dbReference type="RefSeq" id="WP_153479386.1">
    <property type="nucleotide sequence ID" value="NZ_VWNA01000001.1"/>
</dbReference>
<gene>
    <name evidence="12" type="primary">tig</name>
    <name evidence="16" type="ORF">F0357_05180</name>
</gene>
<dbReference type="GO" id="GO:0003755">
    <property type="term" value="F:peptidyl-prolyl cis-trans isomerase activity"/>
    <property type="evidence" value="ECO:0007669"/>
    <property type="project" value="UniProtKB-UniRule"/>
</dbReference>
<evidence type="ECO:0000256" key="6">
    <source>
        <dbReference type="ARBA" id="ARBA00023110"/>
    </source>
</evidence>
<evidence type="ECO:0000313" key="16">
    <source>
        <dbReference type="EMBL" id="MQT12066.1"/>
    </source>
</evidence>
<evidence type="ECO:0000256" key="10">
    <source>
        <dbReference type="ARBA" id="ARBA00024849"/>
    </source>
</evidence>
<proteinExistence type="inferred from homology"/>
<reference evidence="16 17" key="1">
    <citation type="submission" date="2019-09" db="EMBL/GenBank/DDBJ databases">
        <title>Segnochrobactrum spirostomi gen. nov., sp. nov., isolated from the ciliate Spirostomum cf. yagiui and description of a novel family, Segnochrobactraceae fam. nov. within the order Rhizobiales of the class Alphaproteobacteria.</title>
        <authorList>
            <person name="Akter S."/>
            <person name="Shazib S.U.A."/>
            <person name="Shin M.K."/>
        </authorList>
    </citation>
    <scope>NUCLEOTIDE SEQUENCE [LARGE SCALE GENOMIC DNA]</scope>
    <source>
        <strain evidence="16 17">Sp-1</strain>
    </source>
</reference>
<dbReference type="Pfam" id="PF05698">
    <property type="entry name" value="Trigger_C"/>
    <property type="match status" value="1"/>
</dbReference>
<evidence type="ECO:0000256" key="11">
    <source>
        <dbReference type="ARBA" id="ARBA00029986"/>
    </source>
</evidence>
<dbReference type="SUPFAM" id="SSF102735">
    <property type="entry name" value="Trigger factor ribosome-binding domain"/>
    <property type="match status" value="1"/>
</dbReference>
<protein>
    <recommendedName>
        <fullName evidence="4 12">Trigger factor</fullName>
        <shortName evidence="12">TF</shortName>
        <ecNumber evidence="3 12">5.2.1.8</ecNumber>
    </recommendedName>
    <alternativeName>
        <fullName evidence="11 12">PPIase</fullName>
    </alternativeName>
</protein>
<evidence type="ECO:0000256" key="9">
    <source>
        <dbReference type="ARBA" id="ARBA00023306"/>
    </source>
</evidence>
<dbReference type="InterPro" id="IPR027304">
    <property type="entry name" value="Trigger_fact/SurA_dom_sf"/>
</dbReference>
<organism evidence="16 17">
    <name type="scientific">Segnochrobactrum spirostomi</name>
    <dbReference type="NCBI Taxonomy" id="2608987"/>
    <lineage>
        <taxon>Bacteria</taxon>
        <taxon>Pseudomonadati</taxon>
        <taxon>Pseudomonadota</taxon>
        <taxon>Alphaproteobacteria</taxon>
        <taxon>Hyphomicrobiales</taxon>
        <taxon>Segnochrobactraceae</taxon>
        <taxon>Segnochrobactrum</taxon>
    </lineage>
</organism>
<dbReference type="InterPro" id="IPR008881">
    <property type="entry name" value="Trigger_fac_ribosome-bd_bac"/>
</dbReference>
<evidence type="ECO:0000256" key="5">
    <source>
        <dbReference type="ARBA" id="ARBA00022618"/>
    </source>
</evidence>
<evidence type="ECO:0000256" key="3">
    <source>
        <dbReference type="ARBA" id="ARBA00013194"/>
    </source>
</evidence>
<evidence type="ECO:0000256" key="12">
    <source>
        <dbReference type="HAMAP-Rule" id="MF_00303"/>
    </source>
</evidence>
<accession>A0A6A7Y0E1</accession>
<dbReference type="SUPFAM" id="SSF54534">
    <property type="entry name" value="FKBP-like"/>
    <property type="match status" value="1"/>
</dbReference>
<dbReference type="InterPro" id="IPR005215">
    <property type="entry name" value="Trig_fac"/>
</dbReference>
<keyword evidence="12" id="KW-0963">Cytoplasm</keyword>
<sequence length="450" mass="49358">MNVTETLSDGLKRELDVVIPAADIAAKLDAYLADLKDRVRINGFRPGKVPTGHLRRMYGRTAMGEIINDLVTESVRQAVADRGDKPALQPAVDIDESKVEAIVNGEADLSFTMRYEVLPEITVGDLRSIAIERPVAEVSDEEVDGELQKIAESVRPFEAKDGPAADGDQITIDFVGSVDGVPFEGGSAEGVDLVIGSNRFIPGFEPQLVGAKAGDDTKVTVTFPEDYPVDTLAGKEAVFDVKVQAVAAPGTVAIDDDLASKVGLASLDALKDAVRSQLAARYQGASRQKVKRALLDALDEMHHFVVPELLLETEFDGIWRQLTTDMERSGRTFADEETTEEESKAEYRKIAERRVRLGLLLSHIGESNSLEVTDEEVQRALQREMMRFPGQEREVIDYYRKNPQALAAVRAPIYEDKVVDYVLELATVTDKTVSKEELLADPEETEAEAA</sequence>
<dbReference type="HAMAP" id="MF_00303">
    <property type="entry name" value="Trigger_factor_Tig"/>
    <property type="match status" value="1"/>
</dbReference>
<keyword evidence="17" id="KW-1185">Reference proteome</keyword>
<dbReference type="Pfam" id="PF00254">
    <property type="entry name" value="FKBP_C"/>
    <property type="match status" value="1"/>
</dbReference>
<dbReference type="NCBIfam" id="TIGR00115">
    <property type="entry name" value="tig"/>
    <property type="match status" value="1"/>
</dbReference>
<feature type="domain" description="PPIase FKBP-type" evidence="15">
    <location>
        <begin position="167"/>
        <end position="268"/>
    </location>
</feature>
<comment type="similarity">
    <text evidence="2 12 14">Belongs to the FKBP-type PPIase family. Tig subfamily.</text>
</comment>
<evidence type="ECO:0000256" key="14">
    <source>
        <dbReference type="RuleBase" id="RU003914"/>
    </source>
</evidence>
<dbReference type="Gene3D" id="3.10.50.40">
    <property type="match status" value="1"/>
</dbReference>
<dbReference type="Proteomes" id="UP000332515">
    <property type="component" value="Unassembled WGS sequence"/>
</dbReference>
<evidence type="ECO:0000256" key="7">
    <source>
        <dbReference type="ARBA" id="ARBA00023186"/>
    </source>
</evidence>
<dbReference type="GO" id="GO:0051083">
    <property type="term" value="P:'de novo' cotranslational protein folding"/>
    <property type="evidence" value="ECO:0007669"/>
    <property type="project" value="TreeGrafter"/>
</dbReference>
<dbReference type="InterPro" id="IPR046357">
    <property type="entry name" value="PPIase_dom_sf"/>
</dbReference>
<dbReference type="AlphaFoldDB" id="A0A6A7Y0E1"/>
<evidence type="ECO:0000256" key="4">
    <source>
        <dbReference type="ARBA" id="ARBA00016902"/>
    </source>
</evidence>
<comment type="function">
    <text evidence="10 12">Involved in protein export. Acts as a chaperone by maintaining the newly synthesized protein in an open conformation. Functions as a peptidyl-prolyl cis-trans isomerase.</text>
</comment>
<dbReference type="GO" id="GO:0043022">
    <property type="term" value="F:ribosome binding"/>
    <property type="evidence" value="ECO:0007669"/>
    <property type="project" value="TreeGrafter"/>
</dbReference>
<keyword evidence="9 12" id="KW-0131">Cell cycle</keyword>
<keyword evidence="7 12" id="KW-0143">Chaperone</keyword>
<name>A0A6A7Y0E1_9HYPH</name>
<dbReference type="PANTHER" id="PTHR30560:SF3">
    <property type="entry name" value="TRIGGER FACTOR-LIKE PROTEIN TIG, CHLOROPLASTIC"/>
    <property type="match status" value="1"/>
</dbReference>
<comment type="subcellular location">
    <subcellularLocation>
        <location evidence="12">Cytoplasm</location>
    </subcellularLocation>
    <text evidence="12">About half TF is bound to the ribosome near the polypeptide exit tunnel while the other half is free in the cytoplasm.</text>
</comment>
<dbReference type="GO" id="GO:0005737">
    <property type="term" value="C:cytoplasm"/>
    <property type="evidence" value="ECO:0007669"/>
    <property type="project" value="UniProtKB-SubCell"/>
</dbReference>
<dbReference type="GO" id="GO:0051301">
    <property type="term" value="P:cell division"/>
    <property type="evidence" value="ECO:0007669"/>
    <property type="project" value="UniProtKB-KW"/>
</dbReference>
<evidence type="ECO:0000256" key="1">
    <source>
        <dbReference type="ARBA" id="ARBA00000971"/>
    </source>
</evidence>
<dbReference type="InterPro" id="IPR036611">
    <property type="entry name" value="Trigger_fac_ribosome-bd_sf"/>
</dbReference>
<evidence type="ECO:0000259" key="15">
    <source>
        <dbReference type="PROSITE" id="PS50059"/>
    </source>
</evidence>
<dbReference type="GO" id="GO:0015031">
    <property type="term" value="P:protein transport"/>
    <property type="evidence" value="ECO:0007669"/>
    <property type="project" value="UniProtKB-UniRule"/>
</dbReference>
<dbReference type="GO" id="GO:0043335">
    <property type="term" value="P:protein unfolding"/>
    <property type="evidence" value="ECO:0007669"/>
    <property type="project" value="TreeGrafter"/>
</dbReference>
<dbReference type="PROSITE" id="PS50059">
    <property type="entry name" value="FKBP_PPIASE"/>
    <property type="match status" value="1"/>
</dbReference>
<keyword evidence="6 12" id="KW-0697">Rotamase</keyword>
<evidence type="ECO:0000313" key="17">
    <source>
        <dbReference type="Proteomes" id="UP000332515"/>
    </source>
</evidence>
<dbReference type="Gene3D" id="1.10.3120.10">
    <property type="entry name" value="Trigger factor, C-terminal domain"/>
    <property type="match status" value="1"/>
</dbReference>
<comment type="catalytic activity">
    <reaction evidence="1 12 13">
        <text>[protein]-peptidylproline (omega=180) = [protein]-peptidylproline (omega=0)</text>
        <dbReference type="Rhea" id="RHEA:16237"/>
        <dbReference type="Rhea" id="RHEA-COMP:10747"/>
        <dbReference type="Rhea" id="RHEA-COMP:10748"/>
        <dbReference type="ChEBI" id="CHEBI:83833"/>
        <dbReference type="ChEBI" id="CHEBI:83834"/>
        <dbReference type="EC" id="5.2.1.8"/>
    </reaction>
</comment>
<dbReference type="InterPro" id="IPR037041">
    <property type="entry name" value="Trigger_fac_C_sf"/>
</dbReference>
<dbReference type="InterPro" id="IPR001179">
    <property type="entry name" value="PPIase_FKBP_dom"/>
</dbReference>
<dbReference type="PIRSF" id="PIRSF003095">
    <property type="entry name" value="Trigger_factor"/>
    <property type="match status" value="1"/>
</dbReference>
<dbReference type="EMBL" id="VWNA01000001">
    <property type="protein sequence ID" value="MQT12066.1"/>
    <property type="molecule type" value="Genomic_DNA"/>
</dbReference>
<dbReference type="Gene3D" id="3.30.70.1050">
    <property type="entry name" value="Trigger factor ribosome-binding domain"/>
    <property type="match status" value="1"/>
</dbReference>